<gene>
    <name evidence="5" type="ORF">J4G43_047445</name>
    <name evidence="4" type="ORF">J4G43_49150</name>
</gene>
<name>A0A939MFV8_9BRAD</name>
<dbReference type="RefSeq" id="WP_208088956.1">
    <property type="nucleotide sequence ID" value="NZ_CP086136.1"/>
</dbReference>
<dbReference type="SUPFAM" id="SSF56091">
    <property type="entry name" value="DNA ligase/mRNA capping enzyme, catalytic domain"/>
    <property type="match status" value="1"/>
</dbReference>
<reference evidence="5 6" key="2">
    <citation type="journal article" date="2022" name="Int. J. Syst. Evol. Microbiol.">
        <title>Strains of Bradyrhizobium barranii sp. nov. associated with legumes native to Canada are symbionts of soybeans and belong to different subspecies (subsp. barranii subsp. nov. and subsp. apii subsp. nov.) and symbiovars (sv. glycinearum and sv. septentrionale).</title>
        <authorList>
            <person name="Bromfield E.S.P."/>
            <person name="Cloutier S."/>
            <person name="Wasai-Hara S."/>
            <person name="Minamisawa K."/>
        </authorList>
    </citation>
    <scope>NUCLEOTIDE SEQUENCE [LARGE SCALE GENOMIC DNA]</scope>
    <source>
        <strain evidence="5 6">144S4</strain>
    </source>
</reference>
<sequence>MPSTFEPALPVKAAEVPSGPDSLHEIKHDGYRMMLIREAKVVRLRSKTGLDWTQRFPWIVESALKLRQDRFVIDGEAVVLGVDGISDFDALQSGKYNNEVQLYAFDMLAGEGDDYRKLPLFLRKQNLARLLVRRPEAIQAAPFEQGEIGPDLFRAACRMGLEGLVSKHRERAYRAGRCDHWVKVKNRDHPGYGRVKDVARAKRR</sequence>
<dbReference type="InterPro" id="IPR012310">
    <property type="entry name" value="DNA_ligase_ATP-dep_cent"/>
</dbReference>
<evidence type="ECO:0000313" key="6">
    <source>
        <dbReference type="Proteomes" id="UP000664702"/>
    </source>
</evidence>
<keyword evidence="2 4" id="KW-0436">Ligase</keyword>
<dbReference type="Gene3D" id="3.30.470.30">
    <property type="entry name" value="DNA ligase/mRNA capping enzyme"/>
    <property type="match status" value="1"/>
</dbReference>
<dbReference type="EMBL" id="CP086136">
    <property type="protein sequence ID" value="UEM12000.1"/>
    <property type="molecule type" value="Genomic_DNA"/>
</dbReference>
<dbReference type="Proteomes" id="UP000664702">
    <property type="component" value="Chromosome"/>
</dbReference>
<dbReference type="InterPro" id="IPR050191">
    <property type="entry name" value="ATP-dep_DNA_ligase"/>
</dbReference>
<protein>
    <submittedName>
        <fullName evidence="4">DNA ligase</fullName>
    </submittedName>
</protein>
<dbReference type="GO" id="GO:0003910">
    <property type="term" value="F:DNA ligase (ATP) activity"/>
    <property type="evidence" value="ECO:0007669"/>
    <property type="project" value="InterPro"/>
</dbReference>
<dbReference type="AlphaFoldDB" id="A0A939MFV8"/>
<dbReference type="Gene3D" id="3.30.1490.70">
    <property type="match status" value="1"/>
</dbReference>
<dbReference type="PANTHER" id="PTHR45674">
    <property type="entry name" value="DNA LIGASE 1/3 FAMILY MEMBER"/>
    <property type="match status" value="1"/>
</dbReference>
<evidence type="ECO:0000256" key="1">
    <source>
        <dbReference type="ARBA" id="ARBA00007572"/>
    </source>
</evidence>
<evidence type="ECO:0000259" key="3">
    <source>
        <dbReference type="PROSITE" id="PS50160"/>
    </source>
</evidence>
<evidence type="ECO:0000313" key="4">
    <source>
        <dbReference type="EMBL" id="MBO1868488.1"/>
    </source>
</evidence>
<dbReference type="PANTHER" id="PTHR45674:SF4">
    <property type="entry name" value="DNA LIGASE 1"/>
    <property type="match status" value="1"/>
</dbReference>
<dbReference type="Pfam" id="PF01068">
    <property type="entry name" value="DNA_ligase_A_M"/>
    <property type="match status" value="1"/>
</dbReference>
<dbReference type="EMBL" id="JAGEMI010000001">
    <property type="protein sequence ID" value="MBO1868488.1"/>
    <property type="molecule type" value="Genomic_DNA"/>
</dbReference>
<evidence type="ECO:0000313" key="5">
    <source>
        <dbReference type="EMBL" id="UEM12000.1"/>
    </source>
</evidence>
<dbReference type="GO" id="GO:0006310">
    <property type="term" value="P:DNA recombination"/>
    <property type="evidence" value="ECO:0007669"/>
    <property type="project" value="InterPro"/>
</dbReference>
<evidence type="ECO:0000256" key="2">
    <source>
        <dbReference type="ARBA" id="ARBA00022598"/>
    </source>
</evidence>
<proteinExistence type="inferred from homology"/>
<dbReference type="GO" id="GO:0005524">
    <property type="term" value="F:ATP binding"/>
    <property type="evidence" value="ECO:0007669"/>
    <property type="project" value="InterPro"/>
</dbReference>
<accession>A0A939MFV8</accession>
<feature type="domain" description="ATP-dependent DNA ligase family profile" evidence="3">
    <location>
        <begin position="93"/>
        <end position="199"/>
    </location>
</feature>
<comment type="similarity">
    <text evidence="1">Belongs to the ATP-dependent DNA ligase family.</text>
</comment>
<dbReference type="KEGG" id="bban:J4G43_047445"/>
<dbReference type="CDD" id="cd07906">
    <property type="entry name" value="Adenylation_DNA_ligase_LigD_LigC"/>
    <property type="match status" value="1"/>
</dbReference>
<dbReference type="PROSITE" id="PS50160">
    <property type="entry name" value="DNA_LIGASE_A3"/>
    <property type="match status" value="1"/>
</dbReference>
<reference evidence="4" key="1">
    <citation type="submission" date="2021-03" db="EMBL/GenBank/DDBJ databases">
        <title>Whole Genome Sequence of Bradyrhizobium sp. Strain 144S4.</title>
        <authorList>
            <person name="Bromfield E.S.P."/>
            <person name="Cloutier S."/>
        </authorList>
    </citation>
    <scope>NUCLEOTIDE SEQUENCE [LARGE SCALE GENOMIC DNA]</scope>
    <source>
        <strain evidence="4">144S4</strain>
    </source>
</reference>
<dbReference type="GO" id="GO:0006281">
    <property type="term" value="P:DNA repair"/>
    <property type="evidence" value="ECO:0007669"/>
    <property type="project" value="InterPro"/>
</dbReference>
<organism evidence="4">
    <name type="scientific">Bradyrhizobium barranii subsp. barranii</name>
    <dbReference type="NCBI Taxonomy" id="2823807"/>
    <lineage>
        <taxon>Bacteria</taxon>
        <taxon>Pseudomonadati</taxon>
        <taxon>Pseudomonadota</taxon>
        <taxon>Alphaproteobacteria</taxon>
        <taxon>Hyphomicrobiales</taxon>
        <taxon>Nitrobacteraceae</taxon>
        <taxon>Bradyrhizobium</taxon>
        <taxon>Bradyrhizobium barranii</taxon>
    </lineage>
</organism>